<sequence>MDKELFKKTEGRLYRYFKYKREIYSLRKRVEVLENQIKDIDDSIRNVHKYINVDPYQNGVEILEKVQTSRNCASYMEIEMEKEITKLEKEQSNKIKSMHKFEVRIRDMEFYVRNMGIYIEMLSEEDKKFIEYKYGKGKKVSYIAMELSVAIATIYRKQEELVRNIACYIKLTR</sequence>
<reference evidence="1" key="1">
    <citation type="submission" date="2020-11" db="EMBL/GenBank/DDBJ databases">
        <authorList>
            <person name="Thieme N."/>
            <person name="Liebl W."/>
            <person name="Zverlov V."/>
        </authorList>
    </citation>
    <scope>NUCLEOTIDE SEQUENCE</scope>
    <source>
        <strain evidence="1">NT08</strain>
    </source>
</reference>
<dbReference type="EMBL" id="JADOEF010000004">
    <property type="protein sequence ID" value="MBF7812227.1"/>
    <property type="molecule type" value="Genomic_DNA"/>
</dbReference>
<dbReference type="Proteomes" id="UP000631418">
    <property type="component" value="Unassembled WGS sequence"/>
</dbReference>
<dbReference type="AlphaFoldDB" id="A0AAE2RXH9"/>
<organism evidence="1 2">
    <name type="scientific">Clostridium beijerinckii</name>
    <name type="common">Clostridium MP</name>
    <dbReference type="NCBI Taxonomy" id="1520"/>
    <lineage>
        <taxon>Bacteria</taxon>
        <taxon>Bacillati</taxon>
        <taxon>Bacillota</taxon>
        <taxon>Clostridia</taxon>
        <taxon>Eubacteriales</taxon>
        <taxon>Clostridiaceae</taxon>
        <taxon>Clostridium</taxon>
    </lineage>
</organism>
<dbReference type="RefSeq" id="WP_011968955.1">
    <property type="nucleotide sequence ID" value="NZ_CP073279.1"/>
</dbReference>
<accession>A0AAE2RXH9</accession>
<evidence type="ECO:0000313" key="2">
    <source>
        <dbReference type="Proteomes" id="UP000631418"/>
    </source>
</evidence>
<protein>
    <submittedName>
        <fullName evidence="1">Transcriptional regulator</fullName>
    </submittedName>
</protein>
<name>A0AAE2RXH9_CLOBE</name>
<dbReference type="OMA" id="YMEIEME"/>
<gene>
    <name evidence="1" type="ORF">IS491_26930</name>
</gene>
<evidence type="ECO:0000313" key="1">
    <source>
        <dbReference type="EMBL" id="MBF7812227.1"/>
    </source>
</evidence>
<comment type="caution">
    <text evidence="1">The sequence shown here is derived from an EMBL/GenBank/DDBJ whole genome shotgun (WGS) entry which is preliminary data.</text>
</comment>
<proteinExistence type="predicted"/>